<dbReference type="GO" id="GO:0043190">
    <property type="term" value="C:ATP-binding cassette (ABC) transporter complex"/>
    <property type="evidence" value="ECO:0007669"/>
    <property type="project" value="InterPro"/>
</dbReference>
<dbReference type="Gene3D" id="3.40.190.10">
    <property type="entry name" value="Periplasmic binding protein-like II"/>
    <property type="match status" value="2"/>
</dbReference>
<keyword evidence="2" id="KW-0732">Signal</keyword>
<accession>A0A0F6T9Y4</accession>
<proteinExistence type="inferred from homology"/>
<organism evidence="3 4">
    <name type="scientific">Corynebacterium camporealensis</name>
    <dbReference type="NCBI Taxonomy" id="161896"/>
    <lineage>
        <taxon>Bacteria</taxon>
        <taxon>Bacillati</taxon>
        <taxon>Actinomycetota</taxon>
        <taxon>Actinomycetes</taxon>
        <taxon>Mycobacteriales</taxon>
        <taxon>Corynebacteriaceae</taxon>
        <taxon>Corynebacterium</taxon>
    </lineage>
</organism>
<dbReference type="GO" id="GO:0055085">
    <property type="term" value="P:transmembrane transport"/>
    <property type="evidence" value="ECO:0007669"/>
    <property type="project" value="InterPro"/>
</dbReference>
<protein>
    <submittedName>
        <fullName evidence="3">Phosphate/phosphite/phosphonate ABC transporter, periplasmic binding protein</fullName>
    </submittedName>
</protein>
<keyword evidence="4" id="KW-1185">Reference proteome</keyword>
<dbReference type="InterPro" id="IPR005770">
    <property type="entry name" value="PhnD"/>
</dbReference>
<dbReference type="PANTHER" id="PTHR35841:SF1">
    <property type="entry name" value="PHOSPHONATES-BINDING PERIPLASMIC PROTEIN"/>
    <property type="match status" value="1"/>
</dbReference>
<evidence type="ECO:0000256" key="1">
    <source>
        <dbReference type="ARBA" id="ARBA00007162"/>
    </source>
</evidence>
<name>A0A0F6T9Y4_9CORY</name>
<dbReference type="SUPFAM" id="SSF53850">
    <property type="entry name" value="Periplasmic binding protein-like II"/>
    <property type="match status" value="1"/>
</dbReference>
<dbReference type="Pfam" id="PF12974">
    <property type="entry name" value="Phosphonate-bd"/>
    <property type="match status" value="1"/>
</dbReference>
<dbReference type="PROSITE" id="PS51257">
    <property type="entry name" value="PROKAR_LIPOPROTEIN"/>
    <property type="match status" value="1"/>
</dbReference>
<dbReference type="Proteomes" id="UP000033566">
    <property type="component" value="Chromosome"/>
</dbReference>
<dbReference type="STRING" id="161896.UL81_03000"/>
<evidence type="ECO:0000313" key="4">
    <source>
        <dbReference type="Proteomes" id="UP000033566"/>
    </source>
</evidence>
<dbReference type="HOGENOM" id="CLU_051472_6_4_11"/>
<comment type="similarity">
    <text evidence="1">Belongs to the phosphate/phosphite/phosphonate binding protein family.</text>
</comment>
<reference evidence="3 4" key="1">
    <citation type="journal article" date="2015" name="Genome Announc.">
        <title>Complete Genome Sequence of Corynebacterium camporealensis DSM 44610, Isolated from the Milk of a Manchega Sheep with Subclinical Mastitis.</title>
        <authorList>
            <person name="Ruckert C."/>
            <person name="Albersmeier A."/>
            <person name="Winkler A."/>
            <person name="Tauch A."/>
        </authorList>
    </citation>
    <scope>NUCLEOTIDE SEQUENCE [LARGE SCALE GENOMIC DNA]</scope>
    <source>
        <strain evidence="3 4">DSM 44610</strain>
    </source>
</reference>
<dbReference type="KEGG" id="ccj:UL81_03000"/>
<dbReference type="PANTHER" id="PTHR35841">
    <property type="entry name" value="PHOSPHONATES-BINDING PERIPLASMIC PROTEIN"/>
    <property type="match status" value="1"/>
</dbReference>
<dbReference type="EMBL" id="CP011311">
    <property type="protein sequence ID" value="AKE38581.1"/>
    <property type="molecule type" value="Genomic_DNA"/>
</dbReference>
<sequence>MKSIKLLTALLATVPFAAACGSADSADDAQTLTFAAIPSESSQSLQSSYDNVIAMLEKETGVNIEFQDASDYAAVVEGQRAGQIDIASFGPFSYILAKDSGVPIEPVAAQADTDEGLPAYSSLAYVTADSDISSLEDLQGKKVCLVDPSSTSGYLVPTKGFIDAGMNVEADIEPVMTGGHDASLLALQDGACDAAFAHDSMLTTLNDSGQLSEDDVKPIWESDPITEDPVVLNTETVDAELLEQIGTTFREKINKPTLVEEGICESEDDCVLPEETEWGYMPVEDSDFNAIRDICEATQAEACDSIA</sequence>
<dbReference type="RefSeq" id="WP_035106846.1">
    <property type="nucleotide sequence ID" value="NZ_CP011311.1"/>
</dbReference>
<dbReference type="AlphaFoldDB" id="A0A0F6T9Y4"/>
<gene>
    <name evidence="3" type="ORF">UL81_03000</name>
</gene>
<dbReference type="NCBIfam" id="TIGR01098">
    <property type="entry name" value="3A0109s03R"/>
    <property type="match status" value="1"/>
</dbReference>
<dbReference type="CDD" id="cd01071">
    <property type="entry name" value="PBP2_PhnD_like"/>
    <property type="match status" value="1"/>
</dbReference>
<evidence type="ECO:0000256" key="2">
    <source>
        <dbReference type="ARBA" id="ARBA00022729"/>
    </source>
</evidence>
<dbReference type="OrthoDB" id="9764656at2"/>
<dbReference type="PATRIC" id="fig|161896.4.peg.591"/>
<evidence type="ECO:0000313" key="3">
    <source>
        <dbReference type="EMBL" id="AKE38581.1"/>
    </source>
</evidence>